<evidence type="ECO:0000256" key="7">
    <source>
        <dbReference type="ARBA" id="ARBA00022898"/>
    </source>
</evidence>
<dbReference type="NCBIfam" id="TIGR01979">
    <property type="entry name" value="sufS"/>
    <property type="match status" value="1"/>
</dbReference>
<evidence type="ECO:0000256" key="6">
    <source>
        <dbReference type="ARBA" id="ARBA00022679"/>
    </source>
</evidence>
<gene>
    <name evidence="10" type="ORF">P0M35_09135</name>
</gene>
<dbReference type="Gene3D" id="3.90.1150.10">
    <property type="entry name" value="Aspartate Aminotransferase, domain 1"/>
    <property type="match status" value="1"/>
</dbReference>
<evidence type="ECO:0000256" key="2">
    <source>
        <dbReference type="ARBA" id="ARBA00002824"/>
    </source>
</evidence>
<comment type="caution">
    <text evidence="10">The sequence shown here is derived from an EMBL/GenBank/DDBJ whole genome shotgun (WGS) entry which is preliminary data.</text>
</comment>
<dbReference type="GO" id="GO:0006534">
    <property type="term" value="P:cysteine metabolic process"/>
    <property type="evidence" value="ECO:0007669"/>
    <property type="project" value="InterPro"/>
</dbReference>
<dbReference type="InterPro" id="IPR015422">
    <property type="entry name" value="PyrdxlP-dep_Trfase_small"/>
</dbReference>
<dbReference type="PANTHER" id="PTHR43586">
    <property type="entry name" value="CYSTEINE DESULFURASE"/>
    <property type="match status" value="1"/>
</dbReference>
<evidence type="ECO:0000313" key="11">
    <source>
        <dbReference type="Proteomes" id="UP001221302"/>
    </source>
</evidence>
<evidence type="ECO:0000313" key="10">
    <source>
        <dbReference type="EMBL" id="MDF1612313.1"/>
    </source>
</evidence>
<dbReference type="CDD" id="cd06453">
    <property type="entry name" value="SufS_like"/>
    <property type="match status" value="1"/>
</dbReference>
<dbReference type="InterPro" id="IPR000192">
    <property type="entry name" value="Aminotrans_V_dom"/>
</dbReference>
<organism evidence="10 11">
    <name type="scientific">Stygiobacter electus</name>
    <dbReference type="NCBI Taxonomy" id="3032292"/>
    <lineage>
        <taxon>Bacteria</taxon>
        <taxon>Pseudomonadati</taxon>
        <taxon>Ignavibacteriota</taxon>
        <taxon>Ignavibacteria</taxon>
        <taxon>Ignavibacteriales</taxon>
        <taxon>Melioribacteraceae</taxon>
        <taxon>Stygiobacter</taxon>
    </lineage>
</organism>
<dbReference type="GO" id="GO:0030170">
    <property type="term" value="F:pyridoxal phosphate binding"/>
    <property type="evidence" value="ECO:0007669"/>
    <property type="project" value="InterPro"/>
</dbReference>
<dbReference type="AlphaFoldDB" id="A0AAE3TCD4"/>
<evidence type="ECO:0000256" key="4">
    <source>
        <dbReference type="ARBA" id="ARBA00012239"/>
    </source>
</evidence>
<evidence type="ECO:0000259" key="9">
    <source>
        <dbReference type="Pfam" id="PF00266"/>
    </source>
</evidence>
<keyword evidence="7" id="KW-0663">Pyridoxal phosphate</keyword>
<protein>
    <recommendedName>
        <fullName evidence="5">Probable cysteine desulfurase</fullName>
        <ecNumber evidence="4">2.8.1.7</ecNumber>
    </recommendedName>
</protein>
<comment type="function">
    <text evidence="2">Catalyzes the removal of elemental sulfur and selenium atoms from L-cysteine, L-cystine, L-selenocysteine, and L-selenocystine to produce L-alanine.</text>
</comment>
<dbReference type="SUPFAM" id="SSF53383">
    <property type="entry name" value="PLP-dependent transferases"/>
    <property type="match status" value="1"/>
</dbReference>
<dbReference type="PANTHER" id="PTHR43586:SF8">
    <property type="entry name" value="CYSTEINE DESULFURASE 1, CHLOROPLASTIC"/>
    <property type="match status" value="1"/>
</dbReference>
<dbReference type="EC" id="2.8.1.7" evidence="4"/>
<dbReference type="Proteomes" id="UP001221302">
    <property type="component" value="Unassembled WGS sequence"/>
</dbReference>
<comment type="cofactor">
    <cofactor evidence="1">
        <name>pyridoxal 5'-phosphate</name>
        <dbReference type="ChEBI" id="CHEBI:597326"/>
    </cofactor>
</comment>
<name>A0AAE3TCD4_9BACT</name>
<dbReference type="InterPro" id="IPR015424">
    <property type="entry name" value="PyrdxlP-dep_Trfase"/>
</dbReference>
<keyword evidence="6" id="KW-0808">Transferase</keyword>
<reference evidence="10" key="1">
    <citation type="submission" date="2023-03" db="EMBL/GenBank/DDBJ databases">
        <title>Stygiobacter electus gen. nov., sp. nov., facultatively anaerobic thermotolerant bacterium of the class Ignavibacteria from a well of Yessentuki mineral water deposit.</title>
        <authorList>
            <person name="Podosokorskaya O.A."/>
            <person name="Elcheninov A.G."/>
            <person name="Petrova N.F."/>
            <person name="Zavarzina D.G."/>
            <person name="Kublanov I.V."/>
            <person name="Merkel A.Y."/>
        </authorList>
    </citation>
    <scope>NUCLEOTIDE SEQUENCE</scope>
    <source>
        <strain evidence="10">09-Me</strain>
    </source>
</reference>
<dbReference type="Pfam" id="PF00266">
    <property type="entry name" value="Aminotran_5"/>
    <property type="match status" value="1"/>
</dbReference>
<dbReference type="InterPro" id="IPR015421">
    <property type="entry name" value="PyrdxlP-dep_Trfase_major"/>
</dbReference>
<accession>A0AAE3TCD4</accession>
<comment type="similarity">
    <text evidence="3">Belongs to the class-V pyridoxal-phosphate-dependent aminotransferase family. Csd subfamily.</text>
</comment>
<sequence length="416" mass="46893">MLKTISEVKRKFNVEEVRNDFPILKREVNGKPLVYLDNAATSQKPQSVIDAITQYYTYDNANIHRGLYFLSELATEQYENARLKVKEFINAMSVSEIVFVRGTTEAINLVASTLCRAKYFNEGDEVLVSHMEHHANIVPWQLISDRKKINLKVIPINDNGELDYEEFEKQVNEKTKLVSVVHISNALGSINPVKQIIEFAHSKKIPVLIDGAQAIPHLKIDVQELDADFYAFSGHKVFGPTGIGVLYGKTEFLEMMPPYQGGGDMIRTVTFEKTTFDDIPRKFEAGTPNIAGGIGLGAAIDYLNQFDRNELAEYENDLLKYATERLSEVEGLKIIGTAKEKASVISFLIEGIHPYDIGTIIDTDGIAIRTGHHCTQPIMQRFNIPATARASFAFYNTKEEIDKLINSLYKVKRMFS</sequence>
<dbReference type="InterPro" id="IPR010970">
    <property type="entry name" value="Cys_dSase_SufS"/>
</dbReference>
<feature type="domain" description="Aminotransferase class V" evidence="9">
    <location>
        <begin position="34"/>
        <end position="404"/>
    </location>
</feature>
<dbReference type="InterPro" id="IPR016454">
    <property type="entry name" value="Cysteine_dSase"/>
</dbReference>
<evidence type="ECO:0000256" key="8">
    <source>
        <dbReference type="ARBA" id="ARBA00050776"/>
    </source>
</evidence>
<evidence type="ECO:0000256" key="5">
    <source>
        <dbReference type="ARBA" id="ARBA00021850"/>
    </source>
</evidence>
<comment type="catalytic activity">
    <reaction evidence="8">
        <text>(sulfur carrier)-H + L-cysteine = (sulfur carrier)-SH + L-alanine</text>
        <dbReference type="Rhea" id="RHEA:43892"/>
        <dbReference type="Rhea" id="RHEA-COMP:14737"/>
        <dbReference type="Rhea" id="RHEA-COMP:14739"/>
        <dbReference type="ChEBI" id="CHEBI:29917"/>
        <dbReference type="ChEBI" id="CHEBI:35235"/>
        <dbReference type="ChEBI" id="CHEBI:57972"/>
        <dbReference type="ChEBI" id="CHEBI:64428"/>
        <dbReference type="EC" id="2.8.1.7"/>
    </reaction>
</comment>
<dbReference type="RefSeq" id="WP_321536084.1">
    <property type="nucleotide sequence ID" value="NZ_JARGDL010000012.1"/>
</dbReference>
<keyword evidence="11" id="KW-1185">Reference proteome</keyword>
<evidence type="ECO:0000256" key="1">
    <source>
        <dbReference type="ARBA" id="ARBA00001933"/>
    </source>
</evidence>
<dbReference type="Gene3D" id="3.40.640.10">
    <property type="entry name" value="Type I PLP-dependent aspartate aminotransferase-like (Major domain)"/>
    <property type="match status" value="1"/>
</dbReference>
<dbReference type="EMBL" id="JARGDL010000012">
    <property type="protein sequence ID" value="MDF1612313.1"/>
    <property type="molecule type" value="Genomic_DNA"/>
</dbReference>
<dbReference type="PIRSF" id="PIRSF005572">
    <property type="entry name" value="NifS"/>
    <property type="match status" value="1"/>
</dbReference>
<proteinExistence type="inferred from homology"/>
<evidence type="ECO:0000256" key="3">
    <source>
        <dbReference type="ARBA" id="ARBA00010447"/>
    </source>
</evidence>
<dbReference type="GO" id="GO:0031071">
    <property type="term" value="F:cysteine desulfurase activity"/>
    <property type="evidence" value="ECO:0007669"/>
    <property type="project" value="UniProtKB-EC"/>
</dbReference>